<feature type="region of interest" description="Disordered" evidence="1">
    <location>
        <begin position="269"/>
        <end position="384"/>
    </location>
</feature>
<sequence>MTSLFEYPNENHSFNLNKCLMAKTFEDYAAGGSKWVLESGCTSHMTGGKDLVTTRNPKSEVLVLGKVVVAHNITLVDVMLVKTLGYNLMSIYALGKMGFVVFIDIDIVVLLWSKTLKVSFIGYTWVYFLKKKDETQQIFIDFATEVQRQHNLTILAIRSDNGSEFKNYTLNDFLSDEGIIHQYSAAYTPQQNGVAERKNQTLMYMARSMLFEYKSRYDFWAEAISTACHSSNRLYHRKGLNKTPYEILTGHNPNISYFRVFGYLSLRAPPKNEGDPHSGAISSNKKEEQVKKEEAPSSARHPPTKRSRMWADSEDDDDDEEGEEEEEDDSSSSAGYPPTKRFRSWADSENDDDDEEEEAPAEDLGSSDEEVSGSSPDDDEASDD</sequence>
<name>A0AAD8QUB4_LOLMU</name>
<organism evidence="3 4">
    <name type="scientific">Lolium multiflorum</name>
    <name type="common">Italian ryegrass</name>
    <name type="synonym">Lolium perenne subsp. multiflorum</name>
    <dbReference type="NCBI Taxonomy" id="4521"/>
    <lineage>
        <taxon>Eukaryota</taxon>
        <taxon>Viridiplantae</taxon>
        <taxon>Streptophyta</taxon>
        <taxon>Embryophyta</taxon>
        <taxon>Tracheophyta</taxon>
        <taxon>Spermatophyta</taxon>
        <taxon>Magnoliopsida</taxon>
        <taxon>Liliopsida</taxon>
        <taxon>Poales</taxon>
        <taxon>Poaceae</taxon>
        <taxon>BOP clade</taxon>
        <taxon>Pooideae</taxon>
        <taxon>Poodae</taxon>
        <taxon>Poeae</taxon>
        <taxon>Poeae Chloroplast Group 2 (Poeae type)</taxon>
        <taxon>Loliodinae</taxon>
        <taxon>Loliinae</taxon>
        <taxon>Lolium</taxon>
    </lineage>
</organism>
<dbReference type="InterPro" id="IPR012337">
    <property type="entry name" value="RNaseH-like_sf"/>
</dbReference>
<gene>
    <name evidence="3" type="ORF">QYE76_032801</name>
</gene>
<dbReference type="PROSITE" id="PS50994">
    <property type="entry name" value="INTEGRASE"/>
    <property type="match status" value="1"/>
</dbReference>
<dbReference type="GO" id="GO:0015074">
    <property type="term" value="P:DNA integration"/>
    <property type="evidence" value="ECO:0007669"/>
    <property type="project" value="InterPro"/>
</dbReference>
<evidence type="ECO:0000259" key="2">
    <source>
        <dbReference type="PROSITE" id="PS50994"/>
    </source>
</evidence>
<dbReference type="InterPro" id="IPR036397">
    <property type="entry name" value="RNaseH_sf"/>
</dbReference>
<evidence type="ECO:0000313" key="4">
    <source>
        <dbReference type="Proteomes" id="UP001231189"/>
    </source>
</evidence>
<dbReference type="EMBL" id="JAUUTY010000007">
    <property type="protein sequence ID" value="KAK1609128.1"/>
    <property type="molecule type" value="Genomic_DNA"/>
</dbReference>
<feature type="compositionally biased region" description="Acidic residues" evidence="1">
    <location>
        <begin position="348"/>
        <end position="384"/>
    </location>
</feature>
<dbReference type="Proteomes" id="UP001231189">
    <property type="component" value="Unassembled WGS sequence"/>
</dbReference>
<feature type="compositionally biased region" description="Acidic residues" evidence="1">
    <location>
        <begin position="312"/>
        <end position="330"/>
    </location>
</feature>
<accession>A0AAD8QUB4</accession>
<dbReference type="SUPFAM" id="SSF53098">
    <property type="entry name" value="Ribonuclease H-like"/>
    <property type="match status" value="1"/>
</dbReference>
<proteinExistence type="predicted"/>
<dbReference type="PANTHER" id="PTHR42648:SF21">
    <property type="entry name" value="CYSTEINE-RICH RLK (RECEPTOR-LIKE PROTEIN KINASE) 8"/>
    <property type="match status" value="1"/>
</dbReference>
<dbReference type="InterPro" id="IPR039537">
    <property type="entry name" value="Retrotran_Ty1/copia-like"/>
</dbReference>
<feature type="compositionally biased region" description="Basic and acidic residues" evidence="1">
    <location>
        <begin position="284"/>
        <end position="295"/>
    </location>
</feature>
<feature type="domain" description="Integrase catalytic" evidence="2">
    <location>
        <begin position="92"/>
        <end position="252"/>
    </location>
</feature>
<dbReference type="Gene3D" id="3.30.420.10">
    <property type="entry name" value="Ribonuclease H-like superfamily/Ribonuclease H"/>
    <property type="match status" value="1"/>
</dbReference>
<reference evidence="3" key="1">
    <citation type="submission" date="2023-07" db="EMBL/GenBank/DDBJ databases">
        <title>A chromosome-level genome assembly of Lolium multiflorum.</title>
        <authorList>
            <person name="Chen Y."/>
            <person name="Copetti D."/>
            <person name="Kolliker R."/>
            <person name="Studer B."/>
        </authorList>
    </citation>
    <scope>NUCLEOTIDE SEQUENCE</scope>
    <source>
        <strain evidence="3">02402/16</strain>
        <tissue evidence="3">Leaf</tissue>
    </source>
</reference>
<evidence type="ECO:0000256" key="1">
    <source>
        <dbReference type="SAM" id="MobiDB-lite"/>
    </source>
</evidence>
<protein>
    <recommendedName>
        <fullName evidence="2">Integrase catalytic domain-containing protein</fullName>
    </recommendedName>
</protein>
<keyword evidence="4" id="KW-1185">Reference proteome</keyword>
<dbReference type="AlphaFoldDB" id="A0AAD8QUB4"/>
<dbReference type="InterPro" id="IPR001584">
    <property type="entry name" value="Integrase_cat-core"/>
</dbReference>
<dbReference type="GO" id="GO:0003676">
    <property type="term" value="F:nucleic acid binding"/>
    <property type="evidence" value="ECO:0007669"/>
    <property type="project" value="InterPro"/>
</dbReference>
<evidence type="ECO:0000313" key="3">
    <source>
        <dbReference type="EMBL" id="KAK1609128.1"/>
    </source>
</evidence>
<comment type="caution">
    <text evidence="3">The sequence shown here is derived from an EMBL/GenBank/DDBJ whole genome shotgun (WGS) entry which is preliminary data.</text>
</comment>
<dbReference type="PANTHER" id="PTHR42648">
    <property type="entry name" value="TRANSPOSASE, PUTATIVE-RELATED"/>
    <property type="match status" value="1"/>
</dbReference>